<dbReference type="Gene3D" id="4.10.410.10">
    <property type="entry name" value="Pancreatic trypsin inhibitor Kunitz domain"/>
    <property type="match status" value="2"/>
</dbReference>
<dbReference type="InterPro" id="IPR050098">
    <property type="entry name" value="TFPI/VKTCI-like"/>
</dbReference>
<proteinExistence type="predicted"/>
<evidence type="ECO:0000256" key="2">
    <source>
        <dbReference type="ARBA" id="ARBA00022900"/>
    </source>
</evidence>
<dbReference type="PROSITE" id="PS50279">
    <property type="entry name" value="BPTI_KUNITZ_2"/>
    <property type="match status" value="2"/>
</dbReference>
<feature type="domain" description="BPTI/Kunitz inhibitor" evidence="5">
    <location>
        <begin position="137"/>
        <end position="187"/>
    </location>
</feature>
<accession>A0ABM1TFK2</accession>
<dbReference type="GeneID" id="111088527"/>
<dbReference type="Gene3D" id="2.60.40.10">
    <property type="entry name" value="Immunoglobulins"/>
    <property type="match status" value="1"/>
</dbReference>
<organism evidence="7 8">
    <name type="scientific">Limulus polyphemus</name>
    <name type="common">Atlantic horseshoe crab</name>
    <dbReference type="NCBI Taxonomy" id="6850"/>
    <lineage>
        <taxon>Eukaryota</taxon>
        <taxon>Metazoa</taxon>
        <taxon>Ecdysozoa</taxon>
        <taxon>Arthropoda</taxon>
        <taxon>Chelicerata</taxon>
        <taxon>Merostomata</taxon>
        <taxon>Xiphosura</taxon>
        <taxon>Limulidae</taxon>
        <taxon>Limulus</taxon>
    </lineage>
</organism>
<keyword evidence="4" id="KW-0732">Signal</keyword>
<dbReference type="PRINTS" id="PR00759">
    <property type="entry name" value="BASICPTASE"/>
</dbReference>
<feature type="chain" id="PRO_5046843904" evidence="4">
    <location>
        <begin position="20"/>
        <end position="252"/>
    </location>
</feature>
<dbReference type="Pfam" id="PF00014">
    <property type="entry name" value="Kunitz_BPTI"/>
    <property type="match status" value="2"/>
</dbReference>
<dbReference type="CDD" id="cd00109">
    <property type="entry name" value="Kunitz-type"/>
    <property type="match status" value="2"/>
</dbReference>
<dbReference type="InterPro" id="IPR036116">
    <property type="entry name" value="FN3_sf"/>
</dbReference>
<keyword evidence="3" id="KW-1015">Disulfide bond</keyword>
<dbReference type="PANTHER" id="PTHR10083:SF328">
    <property type="entry name" value="TISSUE FACTOR PATHWAY INHIBITOR"/>
    <property type="match status" value="1"/>
</dbReference>
<keyword evidence="2" id="KW-0722">Serine protease inhibitor</keyword>
<sequence length="252" mass="28687">MKLLIFGLFHYIVAWTSLAFPTSAPRNLSVTRSKTLSNTLDLLWEPPVNPGEEIIGYTIYYSIDTPESPSDWKVKATFGNNTFTNIPVPELVTSNSKYNFRLQAKGRSGTGPVSEEFSFDVSERSRSSSLLPPRAHCSLPKEQGPCNWYVRRYYYSPYYNQCLQFTYGGCGGNENNFDTKKDCEDYCTKETITPERDVCSQPKDSGPCYASIPRYYYDQSQQRCVSFIYGGCRGNDNNFGTVEECESRCVRQ</sequence>
<evidence type="ECO:0000256" key="1">
    <source>
        <dbReference type="ARBA" id="ARBA00022690"/>
    </source>
</evidence>
<dbReference type="PROSITE" id="PS00280">
    <property type="entry name" value="BPTI_KUNITZ_1"/>
    <property type="match status" value="1"/>
</dbReference>
<dbReference type="SUPFAM" id="SSF57362">
    <property type="entry name" value="BPTI-like"/>
    <property type="match status" value="2"/>
</dbReference>
<dbReference type="InterPro" id="IPR003961">
    <property type="entry name" value="FN3_dom"/>
</dbReference>
<dbReference type="PROSITE" id="PS50853">
    <property type="entry name" value="FN3"/>
    <property type="match status" value="1"/>
</dbReference>
<evidence type="ECO:0000313" key="7">
    <source>
        <dbReference type="Proteomes" id="UP000694941"/>
    </source>
</evidence>
<dbReference type="InterPro" id="IPR013783">
    <property type="entry name" value="Ig-like_fold"/>
</dbReference>
<evidence type="ECO:0000259" key="6">
    <source>
        <dbReference type="PROSITE" id="PS50853"/>
    </source>
</evidence>
<evidence type="ECO:0000256" key="4">
    <source>
        <dbReference type="SAM" id="SignalP"/>
    </source>
</evidence>
<keyword evidence="1" id="KW-0646">Protease inhibitor</keyword>
<dbReference type="CDD" id="cd00063">
    <property type="entry name" value="FN3"/>
    <property type="match status" value="1"/>
</dbReference>
<name>A0ABM1TFK2_LIMPO</name>
<gene>
    <name evidence="8" type="primary">LOC111088527</name>
</gene>
<evidence type="ECO:0000259" key="5">
    <source>
        <dbReference type="PROSITE" id="PS50279"/>
    </source>
</evidence>
<feature type="non-terminal residue" evidence="8">
    <location>
        <position position="252"/>
    </location>
</feature>
<feature type="domain" description="Fibronectin type-III" evidence="6">
    <location>
        <begin position="24"/>
        <end position="124"/>
    </location>
</feature>
<dbReference type="PANTHER" id="PTHR10083">
    <property type="entry name" value="KUNITZ-TYPE PROTEASE INHIBITOR-RELATED"/>
    <property type="match status" value="1"/>
</dbReference>
<dbReference type="Pfam" id="PF00041">
    <property type="entry name" value="fn3"/>
    <property type="match status" value="1"/>
</dbReference>
<feature type="signal peptide" evidence="4">
    <location>
        <begin position="1"/>
        <end position="19"/>
    </location>
</feature>
<dbReference type="SMART" id="SM00131">
    <property type="entry name" value="KU"/>
    <property type="match status" value="2"/>
</dbReference>
<evidence type="ECO:0000313" key="8">
    <source>
        <dbReference type="RefSeq" id="XP_022254658.1"/>
    </source>
</evidence>
<dbReference type="InterPro" id="IPR002223">
    <property type="entry name" value="Kunitz_BPTI"/>
</dbReference>
<feature type="domain" description="BPTI/Kunitz inhibitor" evidence="5">
    <location>
        <begin position="199"/>
        <end position="249"/>
    </location>
</feature>
<dbReference type="InterPro" id="IPR036880">
    <property type="entry name" value="Kunitz_BPTI_sf"/>
</dbReference>
<dbReference type="Proteomes" id="UP000694941">
    <property type="component" value="Unplaced"/>
</dbReference>
<dbReference type="RefSeq" id="XP_022254658.1">
    <property type="nucleotide sequence ID" value="XM_022398950.1"/>
</dbReference>
<protein>
    <submittedName>
        <fullName evidence="8">WAP, Kazal, immunoglobulin, Kunitz and NTR domain-containing protein-like</fullName>
    </submittedName>
</protein>
<dbReference type="SMART" id="SM00060">
    <property type="entry name" value="FN3"/>
    <property type="match status" value="1"/>
</dbReference>
<keyword evidence="7" id="KW-1185">Reference proteome</keyword>
<evidence type="ECO:0000256" key="3">
    <source>
        <dbReference type="ARBA" id="ARBA00023157"/>
    </source>
</evidence>
<reference evidence="8" key="1">
    <citation type="submission" date="2025-08" db="UniProtKB">
        <authorList>
            <consortium name="RefSeq"/>
        </authorList>
    </citation>
    <scope>IDENTIFICATION</scope>
    <source>
        <tissue evidence="8">Muscle</tissue>
    </source>
</reference>
<dbReference type="InterPro" id="IPR020901">
    <property type="entry name" value="Prtase_inh_Kunz-CS"/>
</dbReference>
<dbReference type="SUPFAM" id="SSF49265">
    <property type="entry name" value="Fibronectin type III"/>
    <property type="match status" value="1"/>
</dbReference>